<evidence type="ECO:0000313" key="1">
    <source>
        <dbReference type="EMBL" id="KKL68759.1"/>
    </source>
</evidence>
<comment type="caution">
    <text evidence="1">The sequence shown here is derived from an EMBL/GenBank/DDBJ whole genome shotgun (WGS) entry which is preliminary data.</text>
</comment>
<sequence length="110" mass="12526">MKLVKNTYRFSDTHKPVVGSKCILSIAKQLTQTIYQEVERVLVPFQLKGGLRCEVTSNLKYLTEVQFAHKDTTDLVSPCFLIKRDLTVAGLRALEAVKMILSSRERKVNK</sequence>
<organism evidence="1">
    <name type="scientific">marine sediment metagenome</name>
    <dbReference type="NCBI Taxonomy" id="412755"/>
    <lineage>
        <taxon>unclassified sequences</taxon>
        <taxon>metagenomes</taxon>
        <taxon>ecological metagenomes</taxon>
    </lineage>
</organism>
<protein>
    <submittedName>
        <fullName evidence="1">Uncharacterized protein</fullName>
    </submittedName>
</protein>
<gene>
    <name evidence="1" type="ORF">LCGC14_2121770</name>
</gene>
<reference evidence="1" key="1">
    <citation type="journal article" date="2015" name="Nature">
        <title>Complex archaea that bridge the gap between prokaryotes and eukaryotes.</title>
        <authorList>
            <person name="Spang A."/>
            <person name="Saw J.H."/>
            <person name="Jorgensen S.L."/>
            <person name="Zaremba-Niedzwiedzka K."/>
            <person name="Martijn J."/>
            <person name="Lind A.E."/>
            <person name="van Eijk R."/>
            <person name="Schleper C."/>
            <person name="Guy L."/>
            <person name="Ettema T.J."/>
        </authorList>
    </citation>
    <scope>NUCLEOTIDE SEQUENCE</scope>
</reference>
<proteinExistence type="predicted"/>
<dbReference type="EMBL" id="LAZR01026435">
    <property type="protein sequence ID" value="KKL68759.1"/>
    <property type="molecule type" value="Genomic_DNA"/>
</dbReference>
<accession>A0A0F9E446</accession>
<name>A0A0F9E446_9ZZZZ</name>
<dbReference type="AlphaFoldDB" id="A0A0F9E446"/>